<protein>
    <submittedName>
        <fullName evidence="1">Uncharacterized protein</fullName>
    </submittedName>
</protein>
<name>A0A0E9U7I1_ANGAN</name>
<sequence length="66" mass="7723">MRCSPHMDTTAHFTPSFKLKNNNKKNSISRDVNVKMSVFFCFFKRLRLLIAVSSKSLIWDIQIIFA</sequence>
<accession>A0A0E9U7I1</accession>
<dbReference type="AlphaFoldDB" id="A0A0E9U7I1"/>
<dbReference type="EMBL" id="GBXM01046870">
    <property type="protein sequence ID" value="JAH61707.1"/>
    <property type="molecule type" value="Transcribed_RNA"/>
</dbReference>
<evidence type="ECO:0000313" key="1">
    <source>
        <dbReference type="EMBL" id="JAH61707.1"/>
    </source>
</evidence>
<proteinExistence type="predicted"/>
<organism evidence="1">
    <name type="scientific">Anguilla anguilla</name>
    <name type="common">European freshwater eel</name>
    <name type="synonym">Muraena anguilla</name>
    <dbReference type="NCBI Taxonomy" id="7936"/>
    <lineage>
        <taxon>Eukaryota</taxon>
        <taxon>Metazoa</taxon>
        <taxon>Chordata</taxon>
        <taxon>Craniata</taxon>
        <taxon>Vertebrata</taxon>
        <taxon>Euteleostomi</taxon>
        <taxon>Actinopterygii</taxon>
        <taxon>Neopterygii</taxon>
        <taxon>Teleostei</taxon>
        <taxon>Anguilliformes</taxon>
        <taxon>Anguillidae</taxon>
        <taxon>Anguilla</taxon>
    </lineage>
</organism>
<reference evidence="1" key="2">
    <citation type="journal article" date="2015" name="Fish Shellfish Immunol.">
        <title>Early steps in the European eel (Anguilla anguilla)-Vibrio vulnificus interaction in the gills: Role of the RtxA13 toxin.</title>
        <authorList>
            <person name="Callol A."/>
            <person name="Pajuelo D."/>
            <person name="Ebbesson L."/>
            <person name="Teles M."/>
            <person name="MacKenzie S."/>
            <person name="Amaro C."/>
        </authorList>
    </citation>
    <scope>NUCLEOTIDE SEQUENCE</scope>
</reference>
<reference evidence="1" key="1">
    <citation type="submission" date="2014-11" db="EMBL/GenBank/DDBJ databases">
        <authorList>
            <person name="Amaro Gonzalez C."/>
        </authorList>
    </citation>
    <scope>NUCLEOTIDE SEQUENCE</scope>
</reference>